<dbReference type="InterPro" id="IPR050473">
    <property type="entry name" value="A2M/Complement_sys"/>
</dbReference>
<evidence type="ECO:0000313" key="3">
    <source>
        <dbReference type="Proteomes" id="UP001479290"/>
    </source>
</evidence>
<dbReference type="AlphaFoldDB" id="A0AAW1ZKT0"/>
<dbReference type="PANTHER" id="PTHR11412:SF160">
    <property type="entry name" value="ALPHA-2-MACROGLOBULIN-LIKE PROTEIN 1"/>
    <property type="match status" value="1"/>
</dbReference>
<dbReference type="PANTHER" id="PTHR11412">
    <property type="entry name" value="MACROGLOBULIN / COMPLEMENT"/>
    <property type="match status" value="1"/>
</dbReference>
<dbReference type="Gene3D" id="1.50.10.20">
    <property type="match status" value="1"/>
</dbReference>
<name>A0AAW1ZKT0_CULAL</name>
<dbReference type="Gene3D" id="2.60.120.1540">
    <property type="match status" value="1"/>
</dbReference>
<organism evidence="2 3">
    <name type="scientific">Culter alburnus</name>
    <name type="common">Topmouth culter</name>
    <dbReference type="NCBI Taxonomy" id="194366"/>
    <lineage>
        <taxon>Eukaryota</taxon>
        <taxon>Metazoa</taxon>
        <taxon>Chordata</taxon>
        <taxon>Craniata</taxon>
        <taxon>Vertebrata</taxon>
        <taxon>Euteleostomi</taxon>
        <taxon>Actinopterygii</taxon>
        <taxon>Neopterygii</taxon>
        <taxon>Teleostei</taxon>
        <taxon>Ostariophysi</taxon>
        <taxon>Cypriniformes</taxon>
        <taxon>Xenocyprididae</taxon>
        <taxon>Xenocypridinae</taxon>
        <taxon>Culter</taxon>
    </lineage>
</organism>
<dbReference type="InterPro" id="IPR008930">
    <property type="entry name" value="Terpenoid_cyclase/PrenylTrfase"/>
</dbReference>
<dbReference type="GO" id="GO:0005615">
    <property type="term" value="C:extracellular space"/>
    <property type="evidence" value="ECO:0007669"/>
    <property type="project" value="InterPro"/>
</dbReference>
<sequence length="136" mass="14772">VSRYWTLANNAQKMGSVEVEMSAYVLLALLSGPSLPGFGLNYSAGIVHWLSKQQNAYGGFSSTQDTVVALQALAKYSAATYNPEGSITVTVTSPSGQKNQFTVNRNNRLLYQEKQLQPSTGIYKLRAEGKGCVFVQ</sequence>
<evidence type="ECO:0000259" key="1">
    <source>
        <dbReference type="Pfam" id="PF07678"/>
    </source>
</evidence>
<reference evidence="2 3" key="1">
    <citation type="submission" date="2024-05" db="EMBL/GenBank/DDBJ databases">
        <title>A high-quality chromosomal-level genome assembly of Topmouth culter (Culter alburnus).</title>
        <authorList>
            <person name="Zhao H."/>
        </authorList>
    </citation>
    <scope>NUCLEOTIDE SEQUENCE [LARGE SCALE GENOMIC DNA]</scope>
    <source>
        <strain evidence="2">CATC2023</strain>
        <tissue evidence="2">Muscle</tissue>
    </source>
</reference>
<feature type="domain" description="Alpha-macroglobulin-like TED" evidence="1">
    <location>
        <begin position="11"/>
        <end position="76"/>
    </location>
</feature>
<feature type="non-terminal residue" evidence="2">
    <location>
        <position position="136"/>
    </location>
</feature>
<proteinExistence type="predicted"/>
<dbReference type="Proteomes" id="UP001479290">
    <property type="component" value="Unassembled WGS sequence"/>
</dbReference>
<dbReference type="InterPro" id="IPR011626">
    <property type="entry name" value="Alpha-macroglobulin_TED"/>
</dbReference>
<protein>
    <recommendedName>
        <fullName evidence="1">Alpha-macroglobulin-like TED domain-containing protein</fullName>
    </recommendedName>
</protein>
<feature type="non-terminal residue" evidence="2">
    <location>
        <position position="1"/>
    </location>
</feature>
<evidence type="ECO:0000313" key="2">
    <source>
        <dbReference type="EMBL" id="KAK9962012.1"/>
    </source>
</evidence>
<dbReference type="Pfam" id="PF07678">
    <property type="entry name" value="TED_complement"/>
    <property type="match status" value="1"/>
</dbReference>
<accession>A0AAW1ZKT0</accession>
<keyword evidence="3" id="KW-1185">Reference proteome</keyword>
<comment type="caution">
    <text evidence="2">The sequence shown here is derived from an EMBL/GenBank/DDBJ whole genome shotgun (WGS) entry which is preliminary data.</text>
</comment>
<dbReference type="EMBL" id="JAWDJR010000015">
    <property type="protein sequence ID" value="KAK9962012.1"/>
    <property type="molecule type" value="Genomic_DNA"/>
</dbReference>
<dbReference type="SUPFAM" id="SSF48239">
    <property type="entry name" value="Terpenoid cyclases/Protein prenyltransferases"/>
    <property type="match status" value="1"/>
</dbReference>
<gene>
    <name evidence="2" type="ORF">ABG768_007398</name>
</gene>